<comment type="caution">
    <text evidence="1">The sequence shown here is derived from an EMBL/GenBank/DDBJ whole genome shotgun (WGS) entry which is preliminary data.</text>
</comment>
<gene>
    <name evidence="1" type="ORF">BO225_05785</name>
</gene>
<evidence type="ECO:0008006" key="3">
    <source>
        <dbReference type="Google" id="ProtNLM"/>
    </source>
</evidence>
<sequence length="196" mass="22533">MPKIITISREFGSGGREIGKRLSEELDFAYYDQEIIKEICKQTGMNENFVNEVSERAITLVANQFGHTFYNQQQIDILVSQQKIIQELAKKGDCVIVGHGCAEILADQHPFSIFVYASMEAKVKRCRLKGPEEEKLTDKELVRKIKDVDKNRKKIHEMIAPTKWGEKENYDLCLNTTHIEIKEVIPGLAKYIQECL</sequence>
<dbReference type="Proteomes" id="UP000186705">
    <property type="component" value="Unassembled WGS sequence"/>
</dbReference>
<accession>A0A1U7NN08</accession>
<organism evidence="1 2">
    <name type="scientific">Dubosiella newyorkensis</name>
    <dbReference type="NCBI Taxonomy" id="1862672"/>
    <lineage>
        <taxon>Bacteria</taxon>
        <taxon>Bacillati</taxon>
        <taxon>Bacillota</taxon>
        <taxon>Erysipelotrichia</taxon>
        <taxon>Erysipelotrichales</taxon>
        <taxon>Erysipelotrichaceae</taxon>
        <taxon>Dubosiella</taxon>
    </lineage>
</organism>
<reference evidence="1 2" key="1">
    <citation type="submission" date="2016-11" db="EMBL/GenBank/DDBJ databases">
        <title>Description of two novel members of the family Erysipelotrichaceae: Ileibacterium lipovorans gen. nov., sp. nov. and Dubosiella newyorkensis, gen. nov., sp. nov.</title>
        <authorList>
            <person name="Cox L.M."/>
            <person name="Sohn J."/>
            <person name="Tyrrell K.L."/>
            <person name="Citron D.M."/>
            <person name="Lawson P.A."/>
            <person name="Patel N.B."/>
            <person name="Iizumi T."/>
            <person name="Perez-Perez G.I."/>
            <person name="Goldstein E.J."/>
            <person name="Blaser M.J."/>
        </authorList>
    </citation>
    <scope>NUCLEOTIDE SEQUENCE [LARGE SCALE GENOMIC DNA]</scope>
    <source>
        <strain evidence="1 2">NYU-BL-A4</strain>
    </source>
</reference>
<dbReference type="Gene3D" id="3.40.50.300">
    <property type="entry name" value="P-loop containing nucleotide triphosphate hydrolases"/>
    <property type="match status" value="1"/>
</dbReference>
<dbReference type="Pfam" id="PF13189">
    <property type="entry name" value="Cytidylate_kin2"/>
    <property type="match status" value="1"/>
</dbReference>
<dbReference type="EMBL" id="MPKA01000062">
    <property type="protein sequence ID" value="OLU46675.1"/>
    <property type="molecule type" value="Genomic_DNA"/>
</dbReference>
<name>A0A1U7NN08_9FIRM</name>
<protein>
    <recommendedName>
        <fullName evidence="3">Cytidylate kinase</fullName>
    </recommendedName>
</protein>
<dbReference type="RefSeq" id="WP_076341324.1">
    <property type="nucleotide sequence ID" value="NZ_CAPDDE010000048.1"/>
</dbReference>
<dbReference type="AlphaFoldDB" id="A0A1U7NN08"/>
<evidence type="ECO:0000313" key="2">
    <source>
        <dbReference type="Proteomes" id="UP000186705"/>
    </source>
</evidence>
<dbReference type="OrthoDB" id="9781180at2"/>
<keyword evidence="2" id="KW-1185">Reference proteome</keyword>
<proteinExistence type="predicted"/>
<dbReference type="InterPro" id="IPR027417">
    <property type="entry name" value="P-loop_NTPase"/>
</dbReference>
<evidence type="ECO:0000313" key="1">
    <source>
        <dbReference type="EMBL" id="OLU46675.1"/>
    </source>
</evidence>
<dbReference type="STRING" id="1862672.BO225_05785"/>
<dbReference type="SUPFAM" id="SSF52540">
    <property type="entry name" value="P-loop containing nucleoside triphosphate hydrolases"/>
    <property type="match status" value="1"/>
</dbReference>
<dbReference type="GeneID" id="78275455"/>